<dbReference type="SUPFAM" id="SSF50978">
    <property type="entry name" value="WD40 repeat-like"/>
    <property type="match status" value="1"/>
</dbReference>
<dbReference type="Proteomes" id="UP000604046">
    <property type="component" value="Unassembled WGS sequence"/>
</dbReference>
<dbReference type="Gene3D" id="2.130.10.10">
    <property type="entry name" value="YVTN repeat-like/Quinoprotein amine dehydrogenase"/>
    <property type="match status" value="1"/>
</dbReference>
<accession>A0A812SGS4</accession>
<feature type="region of interest" description="Disordered" evidence="1">
    <location>
        <begin position="891"/>
        <end position="917"/>
    </location>
</feature>
<dbReference type="InterPro" id="IPR015943">
    <property type="entry name" value="WD40/YVTN_repeat-like_dom_sf"/>
</dbReference>
<protein>
    <submittedName>
        <fullName evidence="3">DMXL1 protein</fullName>
    </submittedName>
</protein>
<evidence type="ECO:0000313" key="4">
    <source>
        <dbReference type="Proteomes" id="UP000604046"/>
    </source>
</evidence>
<keyword evidence="4" id="KW-1185">Reference proteome</keyword>
<dbReference type="InterPro" id="IPR022033">
    <property type="entry name" value="Rav1p_C"/>
</dbReference>
<dbReference type="OrthoDB" id="435162at2759"/>
<dbReference type="InterPro" id="IPR036322">
    <property type="entry name" value="WD40_repeat_dom_sf"/>
</dbReference>
<reference evidence="3" key="1">
    <citation type="submission" date="2021-02" db="EMBL/GenBank/DDBJ databases">
        <authorList>
            <person name="Dougan E. K."/>
            <person name="Rhodes N."/>
            <person name="Thang M."/>
            <person name="Chan C."/>
        </authorList>
    </citation>
    <scope>NUCLEOTIDE SEQUENCE</scope>
</reference>
<dbReference type="Pfam" id="PF12234">
    <property type="entry name" value="Rav1p_C"/>
    <property type="match status" value="1"/>
</dbReference>
<organism evidence="3 4">
    <name type="scientific">Symbiodinium natans</name>
    <dbReference type="NCBI Taxonomy" id="878477"/>
    <lineage>
        <taxon>Eukaryota</taxon>
        <taxon>Sar</taxon>
        <taxon>Alveolata</taxon>
        <taxon>Dinophyceae</taxon>
        <taxon>Suessiales</taxon>
        <taxon>Symbiodiniaceae</taxon>
        <taxon>Symbiodinium</taxon>
    </lineage>
</organism>
<evidence type="ECO:0000259" key="2">
    <source>
        <dbReference type="Pfam" id="PF12234"/>
    </source>
</evidence>
<evidence type="ECO:0000313" key="3">
    <source>
        <dbReference type="EMBL" id="CAE7474860.1"/>
    </source>
</evidence>
<dbReference type="GO" id="GO:0043291">
    <property type="term" value="C:RAVE complex"/>
    <property type="evidence" value="ECO:0007669"/>
    <property type="project" value="TreeGrafter"/>
</dbReference>
<feature type="region of interest" description="Disordered" evidence="1">
    <location>
        <begin position="935"/>
        <end position="960"/>
    </location>
</feature>
<feature type="domain" description="RAVE complex protein Rav1 C-terminal" evidence="2">
    <location>
        <begin position="830"/>
        <end position="1195"/>
    </location>
</feature>
<dbReference type="EMBL" id="CAJNDS010002437">
    <property type="protein sequence ID" value="CAE7474860.1"/>
    <property type="molecule type" value="Genomic_DNA"/>
</dbReference>
<gene>
    <name evidence="3" type="primary">DMXL1</name>
    <name evidence="3" type="ORF">SNAT2548_LOCUS26680</name>
</gene>
<dbReference type="AlphaFoldDB" id="A0A812SGS4"/>
<name>A0A812SGS4_9DINO</name>
<proteinExistence type="predicted"/>
<dbReference type="PANTHER" id="PTHR13950">
    <property type="entry name" value="RABCONNECTIN-RELATED"/>
    <property type="match status" value="1"/>
</dbReference>
<evidence type="ECO:0000256" key="1">
    <source>
        <dbReference type="SAM" id="MobiDB-lite"/>
    </source>
</evidence>
<dbReference type="PANTHER" id="PTHR13950:SF9">
    <property type="entry name" value="RABCONNECTIN-3A"/>
    <property type="match status" value="1"/>
</dbReference>
<dbReference type="GO" id="GO:0007035">
    <property type="term" value="P:vacuolar acidification"/>
    <property type="evidence" value="ECO:0007669"/>
    <property type="project" value="TreeGrafter"/>
</dbReference>
<sequence length="1207" mass="130125">MAEQTGSCAVSASHPNLPLIAVGTGDDPAFLVFFDAESLQRTQRLEQSCDALAWHKKSPVLALLGISGSMARVQIFSAADGQEHFRSHVLGTHPATALCWARSHLLIAGQELCVWPCHVEGHFSAASAPSARQPMGAAELVELHLDPSERFLATVHRTGLVRAWWADELPKVLLSSVVPLRELCHGVFSTSLVCNKVWRECVLEEVPGFTAEAAAPGEAPGGAKRVESFCKLGMRVTPDTAFEAHWSAADVGHAFAMAWVLPCIDAGQSEAGDARLVGPEFRITVLVGETTCYIELAAKGAPGCAWQGPLMSSCRQLPNLPAAGPDRCSTSLGSAGILQIKKELGSASFDVWLCSASGDLQRICLDSNSMSVEAAAGGVLPCCSLADPELPEESPPLTVAEVALHGYWGFVALLLRGIGGSFVWVAEIPESRAQFELGRYHLPEGDILSDQAMGTMNCPGLSGLVWVPGPRLPPRLLSMGAQHLLATSLDNSGTLHPWAEVSWSSDTHLPVCDVQQLHAPAEQAGNLLSLVIQDDCASYVLARVEVSSSSSAVPVLEPLFRHRLWASCPQFGAFAFEWLGSFSAMAPGDISGQFASWAPGSDEVIVRTLEIEDPATGTVRAGEMLRAPLNACSETPQGGVLRLQLCDEFLVALTTRAEILVWSLVAVDLEAARLSYRHTLGTHQLKQGSAKKDDAVPFRPWNRHGPVNQSGRTVALSIDASGNFTLGDLCLHRCAGGGLLILAAARGDDALAPASALLCQRGSTGETWHSVDLHPEALPLETGSRLATCGEGAVLYAGICGGPGEGGPRRPAVVAASLPSAAQGRLQAAAPCPAYHPDTLIWLLRRGQATLARRVLQQLLHVLRESARPEQVSPLVDMDFGEFHCADAMARREPHAASSASSTSQLHGGGPESEGTATAASLFEDDFETRMAKLRSSWTEAEDDGSPHDAPPQEENISETSAGWHVSETELNELSRFLQTRTLPMVSSHEQAQLLVLLQNVGATPHASDLDECGQRFMKAFEIHAAVRRWHLRTPNSEAFLQHLSSEDLCWALHSDCQGTLVDRILEVLGPDLDWPALRHVGIGLWLRDLGALKKVLEQLPRTLLRRQGAVDKEEIQPESVALWYALMGRRTLLAALYRQAKQTKVADFLANDLSEEPWRTKAEKNAFELVRQRRFELSCAFFVFANRARDAIDVDASAGKCWYYPV</sequence>
<dbReference type="InterPro" id="IPR052208">
    <property type="entry name" value="DmX-like/RAVE_component"/>
</dbReference>
<comment type="caution">
    <text evidence="3">The sequence shown here is derived from an EMBL/GenBank/DDBJ whole genome shotgun (WGS) entry which is preliminary data.</text>
</comment>